<dbReference type="AlphaFoldDB" id="A0A5C3LJS6"/>
<dbReference type="OrthoDB" id="3363836at2759"/>
<proteinExistence type="predicted"/>
<dbReference type="Proteomes" id="UP000308652">
    <property type="component" value="Unassembled WGS sequence"/>
</dbReference>
<organism evidence="1 2">
    <name type="scientific">Crucibulum laeve</name>
    <dbReference type="NCBI Taxonomy" id="68775"/>
    <lineage>
        <taxon>Eukaryota</taxon>
        <taxon>Fungi</taxon>
        <taxon>Dikarya</taxon>
        <taxon>Basidiomycota</taxon>
        <taxon>Agaricomycotina</taxon>
        <taxon>Agaricomycetes</taxon>
        <taxon>Agaricomycetidae</taxon>
        <taxon>Agaricales</taxon>
        <taxon>Agaricineae</taxon>
        <taxon>Nidulariaceae</taxon>
        <taxon>Crucibulum</taxon>
    </lineage>
</organism>
<name>A0A5C3LJS6_9AGAR</name>
<evidence type="ECO:0000313" key="1">
    <source>
        <dbReference type="EMBL" id="TFK32998.1"/>
    </source>
</evidence>
<gene>
    <name evidence="1" type="ORF">BDQ12DRAFT_452486</name>
</gene>
<keyword evidence="2" id="KW-1185">Reference proteome</keyword>
<sequence>MPSTGSIDALQPLRIIWNPGCITALALSLYSLQLKPCRWDVISLRALQVALVPSTQALWENQYPRSVFTATYSTPSDGMTPAIADVFKMGEEVPVVSSAIAQSRMKDVPRRRTPELSLFRPPPPPNVSHVSASQRTLLFRADPLQTARPSIGSTRLSGRYCTRMFHGVCIPRSHPSLPMLLIPPPLLMTKTMTILFIPQRMATTRRRRNAMSPH</sequence>
<evidence type="ECO:0000313" key="2">
    <source>
        <dbReference type="Proteomes" id="UP000308652"/>
    </source>
</evidence>
<protein>
    <submittedName>
        <fullName evidence="1">Uncharacterized protein</fullName>
    </submittedName>
</protein>
<dbReference type="EMBL" id="ML213658">
    <property type="protein sequence ID" value="TFK32998.1"/>
    <property type="molecule type" value="Genomic_DNA"/>
</dbReference>
<reference evidence="1 2" key="1">
    <citation type="journal article" date="2019" name="Nat. Ecol. Evol.">
        <title>Megaphylogeny resolves global patterns of mushroom evolution.</title>
        <authorList>
            <person name="Varga T."/>
            <person name="Krizsan K."/>
            <person name="Foldi C."/>
            <person name="Dima B."/>
            <person name="Sanchez-Garcia M."/>
            <person name="Sanchez-Ramirez S."/>
            <person name="Szollosi G.J."/>
            <person name="Szarkandi J.G."/>
            <person name="Papp V."/>
            <person name="Albert L."/>
            <person name="Andreopoulos W."/>
            <person name="Angelini C."/>
            <person name="Antonin V."/>
            <person name="Barry K.W."/>
            <person name="Bougher N.L."/>
            <person name="Buchanan P."/>
            <person name="Buyck B."/>
            <person name="Bense V."/>
            <person name="Catcheside P."/>
            <person name="Chovatia M."/>
            <person name="Cooper J."/>
            <person name="Damon W."/>
            <person name="Desjardin D."/>
            <person name="Finy P."/>
            <person name="Geml J."/>
            <person name="Haridas S."/>
            <person name="Hughes K."/>
            <person name="Justo A."/>
            <person name="Karasinski D."/>
            <person name="Kautmanova I."/>
            <person name="Kiss B."/>
            <person name="Kocsube S."/>
            <person name="Kotiranta H."/>
            <person name="LaButti K.M."/>
            <person name="Lechner B.E."/>
            <person name="Liimatainen K."/>
            <person name="Lipzen A."/>
            <person name="Lukacs Z."/>
            <person name="Mihaltcheva S."/>
            <person name="Morgado L.N."/>
            <person name="Niskanen T."/>
            <person name="Noordeloos M.E."/>
            <person name="Ohm R.A."/>
            <person name="Ortiz-Santana B."/>
            <person name="Ovrebo C."/>
            <person name="Racz N."/>
            <person name="Riley R."/>
            <person name="Savchenko A."/>
            <person name="Shiryaev A."/>
            <person name="Soop K."/>
            <person name="Spirin V."/>
            <person name="Szebenyi C."/>
            <person name="Tomsovsky M."/>
            <person name="Tulloss R.E."/>
            <person name="Uehling J."/>
            <person name="Grigoriev I.V."/>
            <person name="Vagvolgyi C."/>
            <person name="Papp T."/>
            <person name="Martin F.M."/>
            <person name="Miettinen O."/>
            <person name="Hibbett D.S."/>
            <person name="Nagy L.G."/>
        </authorList>
    </citation>
    <scope>NUCLEOTIDE SEQUENCE [LARGE SCALE GENOMIC DNA]</scope>
    <source>
        <strain evidence="1 2">CBS 166.37</strain>
    </source>
</reference>
<accession>A0A5C3LJS6</accession>